<feature type="region of interest" description="Disordered" evidence="2">
    <location>
        <begin position="351"/>
        <end position="370"/>
    </location>
</feature>
<evidence type="ECO:0008006" key="5">
    <source>
        <dbReference type="Google" id="ProtNLM"/>
    </source>
</evidence>
<evidence type="ECO:0000256" key="1">
    <source>
        <dbReference type="SAM" id="Coils"/>
    </source>
</evidence>
<proteinExistence type="predicted"/>
<protein>
    <recommendedName>
        <fullName evidence="5">BEN domain-containing protein</fullName>
    </recommendedName>
</protein>
<evidence type="ECO:0000313" key="3">
    <source>
        <dbReference type="EMBL" id="OXA61393.1"/>
    </source>
</evidence>
<feature type="compositionally biased region" description="Basic and acidic residues" evidence="2">
    <location>
        <begin position="161"/>
        <end position="190"/>
    </location>
</feature>
<keyword evidence="1" id="KW-0175">Coiled coil</keyword>
<gene>
    <name evidence="3" type="ORF">Fcan01_00167</name>
</gene>
<evidence type="ECO:0000313" key="4">
    <source>
        <dbReference type="Proteomes" id="UP000198287"/>
    </source>
</evidence>
<evidence type="ECO:0000256" key="2">
    <source>
        <dbReference type="SAM" id="MobiDB-lite"/>
    </source>
</evidence>
<feature type="region of interest" description="Disordered" evidence="2">
    <location>
        <begin position="144"/>
        <end position="194"/>
    </location>
</feature>
<dbReference type="EMBL" id="LNIX01000001">
    <property type="protein sequence ID" value="OXA61393.1"/>
    <property type="molecule type" value="Genomic_DNA"/>
</dbReference>
<organism evidence="3 4">
    <name type="scientific">Folsomia candida</name>
    <name type="common">Springtail</name>
    <dbReference type="NCBI Taxonomy" id="158441"/>
    <lineage>
        <taxon>Eukaryota</taxon>
        <taxon>Metazoa</taxon>
        <taxon>Ecdysozoa</taxon>
        <taxon>Arthropoda</taxon>
        <taxon>Hexapoda</taxon>
        <taxon>Collembola</taxon>
        <taxon>Entomobryomorpha</taxon>
        <taxon>Isotomoidea</taxon>
        <taxon>Isotomidae</taxon>
        <taxon>Proisotominae</taxon>
        <taxon>Folsomia</taxon>
    </lineage>
</organism>
<keyword evidence="4" id="KW-1185">Reference proteome</keyword>
<sequence>MSQEKVKAKRWGKSGGELQGFEVSVLDNGVEHFGTVVGYGTSTEMKEMVKDKAEEAANLSMQDVMEVVNELHLDPATAIIQVPSSHEQNEAKNKVKRKHRVIRVADDFTVSSPSRNAKKGKFVEQATTGSNSIATRPLLILNTASEDQGTNSPDEVLIGDPEDHNAEPNGTNEERDRGADNLDGREESSDHAVSQFIIERNEKAELLRKIDSLTKENKALKRAQGRLVRAEAHRRTDHSDLEDLGYGVKVSKVFLNIQRVKYLENYMKYLRAIFFESGLFTMQEICDSSITGAPNRFVEVARPALSPIKLNAIKQHVMAEYNIKVGDIRYEKLLMRMKNLTGDARKRMKRMNARNNVSQIEDRNEGHMDN</sequence>
<dbReference type="Proteomes" id="UP000198287">
    <property type="component" value="Unassembled WGS sequence"/>
</dbReference>
<feature type="coiled-coil region" evidence="1">
    <location>
        <begin position="203"/>
        <end position="233"/>
    </location>
</feature>
<feature type="compositionally biased region" description="Basic and acidic residues" evidence="2">
    <location>
        <begin position="360"/>
        <end position="370"/>
    </location>
</feature>
<comment type="caution">
    <text evidence="3">The sequence shown here is derived from an EMBL/GenBank/DDBJ whole genome shotgun (WGS) entry which is preliminary data.</text>
</comment>
<accession>A0A226EUW0</accession>
<dbReference type="AlphaFoldDB" id="A0A226EUW0"/>
<reference evidence="3 4" key="1">
    <citation type="submission" date="2015-12" db="EMBL/GenBank/DDBJ databases">
        <title>The genome of Folsomia candida.</title>
        <authorList>
            <person name="Faddeeva A."/>
            <person name="Derks M.F."/>
            <person name="Anvar Y."/>
            <person name="Smit S."/>
            <person name="Van Straalen N."/>
            <person name="Roelofs D."/>
        </authorList>
    </citation>
    <scope>NUCLEOTIDE SEQUENCE [LARGE SCALE GENOMIC DNA]</scope>
    <source>
        <strain evidence="3 4">VU population</strain>
        <tissue evidence="3">Whole body</tissue>
    </source>
</reference>
<name>A0A226EUW0_FOLCA</name>
<feature type="compositionally biased region" description="Polar residues" evidence="2">
    <location>
        <begin position="144"/>
        <end position="153"/>
    </location>
</feature>